<dbReference type="EMBL" id="OC316983">
    <property type="protein sequence ID" value="CAD7394495.1"/>
    <property type="molecule type" value="Genomic_DNA"/>
</dbReference>
<feature type="compositionally biased region" description="Polar residues" evidence="23">
    <location>
        <begin position="1305"/>
        <end position="1338"/>
    </location>
</feature>
<comment type="cofactor">
    <cofactor evidence="1">
        <name>Mn(2+)</name>
        <dbReference type="ChEBI" id="CHEBI:29035"/>
    </cofactor>
</comment>
<proteinExistence type="inferred from homology"/>
<evidence type="ECO:0000256" key="1">
    <source>
        <dbReference type="ARBA" id="ARBA00001936"/>
    </source>
</evidence>
<dbReference type="GO" id="GO:0005899">
    <property type="term" value="C:insulin receptor complex"/>
    <property type="evidence" value="ECO:0007669"/>
    <property type="project" value="TreeGrafter"/>
</dbReference>
<evidence type="ECO:0000313" key="27">
    <source>
        <dbReference type="EMBL" id="CAD7394495.1"/>
    </source>
</evidence>
<comment type="similarity">
    <text evidence="22">Belongs to the protein kinase superfamily. Tyr protein kinase family. Insulin receptor subfamily.</text>
</comment>
<dbReference type="InterPro" id="IPR009030">
    <property type="entry name" value="Growth_fac_rcpt_cys_sf"/>
</dbReference>
<keyword evidence="6 22" id="KW-0812">Transmembrane</keyword>
<protein>
    <recommendedName>
        <fullName evidence="22">Tyrosine-protein kinase receptor</fullName>
        <ecNumber evidence="22">2.7.10.1</ecNumber>
    </recommendedName>
</protein>
<dbReference type="InterPro" id="IPR036116">
    <property type="entry name" value="FN3_sf"/>
</dbReference>
<dbReference type="PROSITE" id="PS00239">
    <property type="entry name" value="RECEPTOR_TYR_KIN_II"/>
    <property type="match status" value="1"/>
</dbReference>
<dbReference type="GO" id="GO:0043560">
    <property type="term" value="F:insulin receptor substrate binding"/>
    <property type="evidence" value="ECO:0007669"/>
    <property type="project" value="TreeGrafter"/>
</dbReference>
<dbReference type="CDD" id="cd00064">
    <property type="entry name" value="FU"/>
    <property type="match status" value="1"/>
</dbReference>
<dbReference type="InterPro" id="IPR000494">
    <property type="entry name" value="Rcpt_L-dom"/>
</dbReference>
<sequence length="1355" mass="153027">MYYHNCPPCDDPHCVVLQEIGLHSLTDILRGGVRIEKNPLLCFVNTVDWDHIAKASKGEHYIKGNRQKNECPMCPTLSPLCPQASGSKDYLCWNNNYCQKVCLMGLGRRGSLTCLDCETSLLWTAHSDESSRQILHCRFYLSLSHQTKTHNLCTNCGDRTCRANGHDCCHESCLGGCSRANSSEDCTVCKGVLFQKKCIKSCPVNTYRYLNRRCILEQECLDMPVPREQVNDYRDKPWKAFNNTCILDCPHGYMEMKSFDGRRYQCEPCKGVCFTGPCRKECAGVNVDSIASAQKLRGCTYIKGSLEIQIRGGKNIVKELEENLNMIEEIEGYLKIVRSFPLVSLNFLKNLKVIHGKELESHKYVFVVLDNQNLQELWDWSTRPANLQINKGRLFFHFNPKLCLYKIERLKHVANFSDFSDLDVARNSNGDKVACNVTALKVYVTQTSSQAVVLMWSQFDHYDPRSLLGYVVYSTEAPYQNVTLYDGRDACGADGWKVDDVHVPDNQSASVYHLLSRLKPYTQYAYYVKTYTIATERTGAQSPIYYFRTSPDIPSVPMSLQVFSNSSSSMVVTWQPPTEPNGNISHYIVSGSWERDDPKFLSQRNYCFDPLTLPEKKPTYLFPEKTPEKKSEEETCSCEEKTEPNIKLETEVLSQIDFEDTLHNHIYIKRPPQNRSKREVLGGDLQLRSKEHKEEKVFVDELSVELTKENGGPNKIVNGIYESFEIQVNGSNMYVVTNLSHFAEYTIAVQACRERMPSENSSVITCSAKSIFTARTQALHGADNIDPKHLVLEVSNQTQATEVKLKWMEPPTPNGIIVTYHIMYTPVDNGDMKPQIECIPASEFQKSHKEYLLKRVAPGNYSIQVRATSLAGHGQYTPKRYIYIQDPSTPSGQDVWIGVLVGGGFVVLIIFGAIFVMRRNYKGVPNMKLIASVNPEYVNTVYVPDEWEVSRKKVEMLRELGQGSFGMVYEGIGHDIVEGQPTIRCAIKTVNEHATDRERSEFLNEASVMKAFNTHHVVRLLGVVSQGQPVLVIMELMAFGDLKSYLRSHRPDVSDDPTIQPPTLKRILQMAIEIADGMAYLSAKKFVHRDLAARNCMVAEDLTVKIGDFGMTRDIYETDYYRKGTKGLLPVRWMAPESLKDGVFTSFSDVWSYGVVLWEMATLASQPYQGLSNDQVLRYVIEGGVMERPENCPDKLYELMRQCWQHKTTLRPPFMELVSQLLTDISSNFAQVSFYHSTAGQEVRTQYAITMAPTSDDPSTPLRMTHDIEDFSLGGSDEDEGELDQEEEDNTPVPPTQLNPHYHSMSATATQSQPSKMGNGSAVTTPTAPNGWISNNGSGAVAPANPTILMKTTEC</sequence>
<comment type="catalytic activity">
    <reaction evidence="20 22">
        <text>L-tyrosyl-[protein] + ATP = O-phospho-L-tyrosyl-[protein] + ADP + H(+)</text>
        <dbReference type="Rhea" id="RHEA:10596"/>
        <dbReference type="Rhea" id="RHEA-COMP:10136"/>
        <dbReference type="Rhea" id="RHEA-COMP:20101"/>
        <dbReference type="ChEBI" id="CHEBI:15378"/>
        <dbReference type="ChEBI" id="CHEBI:30616"/>
        <dbReference type="ChEBI" id="CHEBI:46858"/>
        <dbReference type="ChEBI" id="CHEBI:61978"/>
        <dbReference type="ChEBI" id="CHEBI:456216"/>
        <dbReference type="EC" id="2.7.10.1"/>
    </reaction>
</comment>
<dbReference type="PROSITE" id="PS50011">
    <property type="entry name" value="PROTEIN_KINASE_DOM"/>
    <property type="match status" value="1"/>
</dbReference>
<feature type="transmembrane region" description="Helical" evidence="24">
    <location>
        <begin position="895"/>
        <end position="917"/>
    </location>
</feature>
<dbReference type="PROSITE" id="PS00107">
    <property type="entry name" value="PROTEIN_KINASE_ATP"/>
    <property type="match status" value="1"/>
</dbReference>
<dbReference type="FunFam" id="2.60.40.10:FF:000087">
    <property type="entry name" value="Tyrosine-protein kinase receptor"/>
    <property type="match status" value="1"/>
</dbReference>
<evidence type="ECO:0000256" key="15">
    <source>
        <dbReference type="ARBA" id="ARBA00023137"/>
    </source>
</evidence>
<evidence type="ECO:0000256" key="4">
    <source>
        <dbReference type="ARBA" id="ARBA00022679"/>
    </source>
</evidence>
<dbReference type="Gene3D" id="2.10.220.10">
    <property type="entry name" value="Hormone Receptor, Insulin-like Growth Factor Receptor 1, Chain A, domain 2"/>
    <property type="match status" value="1"/>
</dbReference>
<dbReference type="GO" id="GO:0005524">
    <property type="term" value="F:ATP binding"/>
    <property type="evidence" value="ECO:0007669"/>
    <property type="project" value="UniProtKB-UniRule"/>
</dbReference>
<gene>
    <name evidence="27" type="ORF">TCEB3V08_LOCUS2420</name>
</gene>
<keyword evidence="4" id="KW-0808">Transferase</keyword>
<evidence type="ECO:0000259" key="25">
    <source>
        <dbReference type="PROSITE" id="PS50011"/>
    </source>
</evidence>
<keyword evidence="8" id="KW-0732">Signal</keyword>
<keyword evidence="16" id="KW-1015">Disulfide bond</keyword>
<dbReference type="Gene3D" id="3.80.20.20">
    <property type="entry name" value="Receptor L-domain"/>
    <property type="match status" value="2"/>
</dbReference>
<evidence type="ECO:0000259" key="26">
    <source>
        <dbReference type="PROSITE" id="PS50853"/>
    </source>
</evidence>
<dbReference type="Gene3D" id="1.10.510.10">
    <property type="entry name" value="Transferase(Phosphotransferase) domain 1"/>
    <property type="match status" value="1"/>
</dbReference>
<dbReference type="InterPro" id="IPR000719">
    <property type="entry name" value="Prot_kinase_dom"/>
</dbReference>
<evidence type="ECO:0000256" key="3">
    <source>
        <dbReference type="ARBA" id="ARBA00022553"/>
    </source>
</evidence>
<evidence type="ECO:0000256" key="24">
    <source>
        <dbReference type="SAM" id="Phobius"/>
    </source>
</evidence>
<dbReference type="SUPFAM" id="SSF49265">
    <property type="entry name" value="Fibronectin type III"/>
    <property type="match status" value="3"/>
</dbReference>
<dbReference type="InterPro" id="IPR020635">
    <property type="entry name" value="Tyr_kinase_cat_dom"/>
</dbReference>
<evidence type="ECO:0000256" key="19">
    <source>
        <dbReference type="ARBA" id="ARBA00023211"/>
    </source>
</evidence>
<dbReference type="PRINTS" id="PR00109">
    <property type="entry name" value="TYRKINASE"/>
</dbReference>
<keyword evidence="3 22" id="KW-0597">Phosphoprotein</keyword>
<dbReference type="SMART" id="SM00060">
    <property type="entry name" value="FN3"/>
    <property type="match status" value="3"/>
</dbReference>
<feature type="domain" description="Protein kinase" evidence="25">
    <location>
        <begin position="954"/>
        <end position="1223"/>
    </location>
</feature>
<dbReference type="GO" id="GO:0046872">
    <property type="term" value="F:metal ion binding"/>
    <property type="evidence" value="ECO:0007669"/>
    <property type="project" value="UniProtKB-KW"/>
</dbReference>
<evidence type="ECO:0000256" key="7">
    <source>
        <dbReference type="ARBA" id="ARBA00022723"/>
    </source>
</evidence>
<keyword evidence="9" id="KW-0677">Repeat</keyword>
<feature type="domain" description="Fibronectin type-III" evidence="26">
    <location>
        <begin position="436"/>
        <end position="552"/>
    </location>
</feature>
<dbReference type="PANTHER" id="PTHR24416:SF525">
    <property type="entry name" value="INSULIN-LIKE RECEPTOR"/>
    <property type="match status" value="1"/>
</dbReference>
<dbReference type="SUPFAM" id="SSF57184">
    <property type="entry name" value="Growth factor receptor domain"/>
    <property type="match status" value="1"/>
</dbReference>
<feature type="binding site" evidence="21">
    <location>
        <position position="988"/>
    </location>
    <ligand>
        <name>ATP</name>
        <dbReference type="ChEBI" id="CHEBI:30616"/>
    </ligand>
</feature>
<dbReference type="InterPro" id="IPR008266">
    <property type="entry name" value="Tyr_kinase_AS"/>
</dbReference>
<dbReference type="InterPro" id="IPR002011">
    <property type="entry name" value="Tyr_kinase_rcpt_2_CS"/>
</dbReference>
<dbReference type="SMART" id="SM00261">
    <property type="entry name" value="FU"/>
    <property type="match status" value="1"/>
</dbReference>
<dbReference type="GO" id="GO:0051897">
    <property type="term" value="P:positive regulation of phosphatidylinositol 3-kinase/protein kinase B signal transduction"/>
    <property type="evidence" value="ECO:0007669"/>
    <property type="project" value="TreeGrafter"/>
</dbReference>
<keyword evidence="11" id="KW-0418">Kinase</keyword>
<dbReference type="SUPFAM" id="SSF52058">
    <property type="entry name" value="L domain-like"/>
    <property type="match status" value="2"/>
</dbReference>
<dbReference type="Pfam" id="PF00757">
    <property type="entry name" value="Furin-like"/>
    <property type="match status" value="1"/>
</dbReference>
<evidence type="ECO:0000256" key="13">
    <source>
        <dbReference type="ARBA" id="ARBA00022989"/>
    </source>
</evidence>
<evidence type="ECO:0000256" key="21">
    <source>
        <dbReference type="PROSITE-ProRule" id="PRU10141"/>
    </source>
</evidence>
<organism evidence="27">
    <name type="scientific">Timema cristinae</name>
    <name type="common">Walking stick</name>
    <dbReference type="NCBI Taxonomy" id="61476"/>
    <lineage>
        <taxon>Eukaryota</taxon>
        <taxon>Metazoa</taxon>
        <taxon>Ecdysozoa</taxon>
        <taxon>Arthropoda</taxon>
        <taxon>Hexapoda</taxon>
        <taxon>Insecta</taxon>
        <taxon>Pterygota</taxon>
        <taxon>Neoptera</taxon>
        <taxon>Polyneoptera</taxon>
        <taxon>Phasmatodea</taxon>
        <taxon>Timematodea</taxon>
        <taxon>Timematoidea</taxon>
        <taxon>Timematidae</taxon>
        <taxon>Timema</taxon>
    </lineage>
</organism>
<evidence type="ECO:0000256" key="23">
    <source>
        <dbReference type="SAM" id="MobiDB-lite"/>
    </source>
</evidence>
<keyword evidence="7" id="KW-0479">Metal-binding</keyword>
<dbReference type="GO" id="GO:0030424">
    <property type="term" value="C:axon"/>
    <property type="evidence" value="ECO:0007669"/>
    <property type="project" value="TreeGrafter"/>
</dbReference>
<dbReference type="FunFam" id="3.80.20.20:FF:000001">
    <property type="entry name" value="Tyrosine-protein kinase receptor"/>
    <property type="match status" value="1"/>
</dbReference>
<dbReference type="Gene3D" id="2.60.40.10">
    <property type="entry name" value="Immunoglobulins"/>
    <property type="match status" value="3"/>
</dbReference>
<keyword evidence="15" id="KW-0829">Tyrosine-protein kinase</keyword>
<dbReference type="InterPro" id="IPR001245">
    <property type="entry name" value="Ser-Thr/Tyr_kinase_cat_dom"/>
</dbReference>
<dbReference type="InterPro" id="IPR050122">
    <property type="entry name" value="RTK"/>
</dbReference>
<dbReference type="SMART" id="SM00219">
    <property type="entry name" value="TyrKc"/>
    <property type="match status" value="1"/>
</dbReference>
<feature type="region of interest" description="Disordered" evidence="23">
    <location>
        <begin position="1252"/>
        <end position="1339"/>
    </location>
</feature>
<evidence type="ECO:0000256" key="20">
    <source>
        <dbReference type="ARBA" id="ARBA00051243"/>
    </source>
</evidence>
<evidence type="ECO:0000256" key="11">
    <source>
        <dbReference type="ARBA" id="ARBA00022777"/>
    </source>
</evidence>
<dbReference type="Gene3D" id="3.30.200.20">
    <property type="entry name" value="Phosphorylase Kinase, domain 1"/>
    <property type="match status" value="1"/>
</dbReference>
<keyword evidence="13 24" id="KW-1133">Transmembrane helix</keyword>
<dbReference type="InterPro" id="IPR017441">
    <property type="entry name" value="Protein_kinase_ATP_BS"/>
</dbReference>
<dbReference type="GO" id="GO:0005009">
    <property type="term" value="F:insulin receptor activity"/>
    <property type="evidence" value="ECO:0007669"/>
    <property type="project" value="TreeGrafter"/>
</dbReference>
<keyword evidence="5" id="KW-0165">Cleavage on pair of basic residues</keyword>
<dbReference type="Pfam" id="PF01030">
    <property type="entry name" value="Recep_L_domain"/>
    <property type="match status" value="2"/>
</dbReference>
<dbReference type="Pfam" id="PF07714">
    <property type="entry name" value="PK_Tyr_Ser-Thr"/>
    <property type="match status" value="1"/>
</dbReference>
<dbReference type="FunFam" id="3.30.200.20:FF:000026">
    <property type="entry name" value="Tyrosine-protein kinase receptor"/>
    <property type="match status" value="1"/>
</dbReference>
<dbReference type="InterPro" id="IPR011009">
    <property type="entry name" value="Kinase-like_dom_sf"/>
</dbReference>
<keyword evidence="12 21" id="KW-0067">ATP-binding</keyword>
<dbReference type="SUPFAM" id="SSF56112">
    <property type="entry name" value="Protein kinase-like (PK-like)"/>
    <property type="match status" value="1"/>
</dbReference>
<dbReference type="CDD" id="cd05032">
    <property type="entry name" value="PTKc_InsR_like"/>
    <property type="match status" value="1"/>
</dbReference>
<evidence type="ECO:0000256" key="22">
    <source>
        <dbReference type="RuleBase" id="RU000312"/>
    </source>
</evidence>
<evidence type="ECO:0000256" key="5">
    <source>
        <dbReference type="ARBA" id="ARBA00022685"/>
    </source>
</evidence>
<evidence type="ECO:0000256" key="14">
    <source>
        <dbReference type="ARBA" id="ARBA00023136"/>
    </source>
</evidence>
<name>A0A7R9CD69_TIMCR</name>
<dbReference type="PROSITE" id="PS00109">
    <property type="entry name" value="PROTEIN_KINASE_TYR"/>
    <property type="match status" value="1"/>
</dbReference>
<dbReference type="InterPro" id="IPR006211">
    <property type="entry name" value="Furin-like_Cys-rich_dom"/>
</dbReference>
<evidence type="ECO:0000256" key="18">
    <source>
        <dbReference type="ARBA" id="ARBA00023180"/>
    </source>
</evidence>
<comment type="subcellular location">
    <subcellularLocation>
        <location evidence="2">Membrane</location>
        <topology evidence="2">Single-pass type I membrane protein</topology>
    </subcellularLocation>
</comment>
<evidence type="ECO:0000256" key="8">
    <source>
        <dbReference type="ARBA" id="ARBA00022729"/>
    </source>
</evidence>
<evidence type="ECO:0000256" key="9">
    <source>
        <dbReference type="ARBA" id="ARBA00022737"/>
    </source>
</evidence>
<dbReference type="InterPro" id="IPR013783">
    <property type="entry name" value="Ig-like_fold"/>
</dbReference>
<dbReference type="InterPro" id="IPR006212">
    <property type="entry name" value="Furin_repeat"/>
</dbReference>
<dbReference type="GO" id="GO:0043410">
    <property type="term" value="P:positive regulation of MAPK cascade"/>
    <property type="evidence" value="ECO:0007669"/>
    <property type="project" value="TreeGrafter"/>
</dbReference>
<keyword evidence="18" id="KW-0325">Glycoprotein</keyword>
<feature type="domain" description="Fibronectin type-III" evidence="26">
    <location>
        <begin position="556"/>
        <end position="645"/>
    </location>
</feature>
<dbReference type="GO" id="GO:0042593">
    <property type="term" value="P:glucose homeostasis"/>
    <property type="evidence" value="ECO:0007669"/>
    <property type="project" value="TreeGrafter"/>
</dbReference>
<dbReference type="EC" id="2.7.10.1" evidence="22"/>
<evidence type="ECO:0000256" key="12">
    <source>
        <dbReference type="ARBA" id="ARBA00022840"/>
    </source>
</evidence>
<evidence type="ECO:0000256" key="17">
    <source>
        <dbReference type="ARBA" id="ARBA00023170"/>
    </source>
</evidence>
<dbReference type="FunFam" id="2.60.40.10:FF:001941">
    <property type="entry name" value="Tyrosine-protein kinase receptor"/>
    <property type="match status" value="1"/>
</dbReference>
<evidence type="ECO:0000256" key="6">
    <source>
        <dbReference type="ARBA" id="ARBA00022692"/>
    </source>
</evidence>
<reference evidence="27" key="1">
    <citation type="submission" date="2020-11" db="EMBL/GenBank/DDBJ databases">
        <authorList>
            <person name="Tran Van P."/>
        </authorList>
    </citation>
    <scope>NUCLEOTIDE SEQUENCE</scope>
</reference>
<dbReference type="FunFam" id="1.10.510.10:FF:000528">
    <property type="entry name" value="Tyrosine-protein kinase receptor"/>
    <property type="match status" value="1"/>
</dbReference>
<feature type="domain" description="Fibronectin type-III" evidence="26">
    <location>
        <begin position="786"/>
        <end position="887"/>
    </location>
</feature>
<dbReference type="PANTHER" id="PTHR24416">
    <property type="entry name" value="TYROSINE-PROTEIN KINASE RECEPTOR"/>
    <property type="match status" value="1"/>
</dbReference>
<keyword evidence="10 21" id="KW-0547">Nucleotide-binding</keyword>
<evidence type="ECO:0000256" key="2">
    <source>
        <dbReference type="ARBA" id="ARBA00004479"/>
    </source>
</evidence>
<evidence type="ECO:0000256" key="10">
    <source>
        <dbReference type="ARBA" id="ARBA00022741"/>
    </source>
</evidence>
<evidence type="ECO:0000256" key="16">
    <source>
        <dbReference type="ARBA" id="ARBA00023157"/>
    </source>
</evidence>
<keyword evidence="14 24" id="KW-0472">Membrane</keyword>
<feature type="compositionally biased region" description="Acidic residues" evidence="23">
    <location>
        <begin position="1276"/>
        <end position="1290"/>
    </location>
</feature>
<dbReference type="CDD" id="cd00063">
    <property type="entry name" value="FN3"/>
    <property type="match status" value="3"/>
</dbReference>
<dbReference type="InterPro" id="IPR003961">
    <property type="entry name" value="FN3_dom"/>
</dbReference>
<keyword evidence="19" id="KW-0464">Manganese</keyword>
<keyword evidence="17 22" id="KW-0675">Receptor</keyword>
<accession>A0A7R9CD69</accession>
<dbReference type="PROSITE" id="PS50853">
    <property type="entry name" value="FN3"/>
    <property type="match status" value="3"/>
</dbReference>
<dbReference type="InterPro" id="IPR036941">
    <property type="entry name" value="Rcpt_L-dom_sf"/>
</dbReference>